<keyword evidence="13" id="KW-0460">Magnesium</keyword>
<reference evidence="15 16" key="1">
    <citation type="submission" date="2010-05" db="EMBL/GenBank/DDBJ databases">
        <title>The Genome Sequence of Thecamonas trahens ATCC 50062.</title>
        <authorList>
            <consortium name="The Broad Institute Genome Sequencing Platform"/>
            <person name="Russ C."/>
            <person name="Cuomo C."/>
            <person name="Shea T."/>
            <person name="Young S.K."/>
            <person name="Zeng Q."/>
            <person name="Koehrsen M."/>
            <person name="Haas B."/>
            <person name="Borodovsky M."/>
            <person name="Guigo R."/>
            <person name="Alvarado L."/>
            <person name="Berlin A."/>
            <person name="Bochicchio J."/>
            <person name="Borenstein D."/>
            <person name="Chapman S."/>
            <person name="Chen Z."/>
            <person name="Freedman E."/>
            <person name="Gellesch M."/>
            <person name="Goldberg J."/>
            <person name="Griggs A."/>
            <person name="Gujja S."/>
            <person name="Heilman E."/>
            <person name="Heiman D."/>
            <person name="Hepburn T."/>
            <person name="Howarth C."/>
            <person name="Jen D."/>
            <person name="Larson L."/>
            <person name="Mehta T."/>
            <person name="Park D."/>
            <person name="Pearson M."/>
            <person name="Roberts A."/>
            <person name="Saif S."/>
            <person name="Shenoy N."/>
            <person name="Sisk P."/>
            <person name="Stolte C."/>
            <person name="Sykes S."/>
            <person name="Thomson T."/>
            <person name="Walk T."/>
            <person name="White J."/>
            <person name="Yandava C."/>
            <person name="Burger G."/>
            <person name="Gray M.W."/>
            <person name="Holland P.W.H."/>
            <person name="King N."/>
            <person name="Lang F.B.F."/>
            <person name="Roger A.J."/>
            <person name="Ruiz-Trillo I."/>
            <person name="Lander E."/>
            <person name="Nusbaum C."/>
        </authorList>
    </citation>
    <scope>NUCLEOTIDE SEQUENCE [LARGE SCALE GENOMIC DNA]</scope>
    <source>
        <strain evidence="15 16">ATCC 50062</strain>
    </source>
</reference>
<gene>
    <name evidence="15" type="ORF">AMSG_09271</name>
</gene>
<dbReference type="InterPro" id="IPR027417">
    <property type="entry name" value="P-loop_NTPase"/>
</dbReference>
<evidence type="ECO:0000256" key="10">
    <source>
        <dbReference type="ARBA" id="ARBA00040616"/>
    </source>
</evidence>
<keyword evidence="9" id="KW-0449">Lipoprotein</keyword>
<dbReference type="SUPFAM" id="SSF48264">
    <property type="entry name" value="Cytochrome P450"/>
    <property type="match status" value="1"/>
</dbReference>
<keyword evidence="4" id="KW-0519">Myristate</keyword>
<keyword evidence="11" id="KW-0479">Metal-binding</keyword>
<dbReference type="Pfam" id="PF00067">
    <property type="entry name" value="p450"/>
    <property type="match status" value="1"/>
</dbReference>
<dbReference type="InterPro" id="IPR002401">
    <property type="entry name" value="Cyt_P450_E_grp-I"/>
</dbReference>
<evidence type="ECO:0000256" key="4">
    <source>
        <dbReference type="ARBA" id="ARBA00022707"/>
    </source>
</evidence>
<feature type="binding site" evidence="12">
    <location>
        <begin position="666"/>
        <end position="669"/>
    </location>
    <ligand>
        <name>GTP</name>
        <dbReference type="ChEBI" id="CHEBI:37565"/>
    </ligand>
</feature>
<dbReference type="EMBL" id="GL349479">
    <property type="protein sequence ID" value="KNC53190.1"/>
    <property type="molecule type" value="Genomic_DNA"/>
</dbReference>
<dbReference type="Gene3D" id="1.10.630.10">
    <property type="entry name" value="Cytochrome P450"/>
    <property type="match status" value="1"/>
</dbReference>
<feature type="binding site" evidence="12">
    <location>
        <position position="610"/>
    </location>
    <ligand>
        <name>GTP</name>
        <dbReference type="ChEBI" id="CHEBI:37565"/>
    </ligand>
</feature>
<dbReference type="AlphaFoldDB" id="A0A0L0DLR5"/>
<dbReference type="PRINTS" id="PR00385">
    <property type="entry name" value="P450"/>
</dbReference>
<evidence type="ECO:0000256" key="8">
    <source>
        <dbReference type="ARBA" id="ARBA00023134"/>
    </source>
</evidence>
<dbReference type="CDD" id="cd04155">
    <property type="entry name" value="Arl3"/>
    <property type="match status" value="1"/>
</dbReference>
<dbReference type="PROSITE" id="PS51419">
    <property type="entry name" value="RAB"/>
    <property type="match status" value="1"/>
</dbReference>
<keyword evidence="16" id="KW-1185">Reference proteome</keyword>
<feature type="binding site" evidence="13">
    <location>
        <position position="571"/>
    </location>
    <ligand>
        <name>Mg(2+)</name>
        <dbReference type="ChEBI" id="CHEBI:18420"/>
    </ligand>
</feature>
<feature type="binding site" evidence="13">
    <location>
        <position position="588"/>
    </location>
    <ligand>
        <name>Mg(2+)</name>
        <dbReference type="ChEBI" id="CHEBI:18420"/>
    </ligand>
</feature>
<comment type="cofactor">
    <cofactor evidence="11">
        <name>heme</name>
        <dbReference type="ChEBI" id="CHEBI:30413"/>
    </cofactor>
</comment>
<dbReference type="InterPro" id="IPR036396">
    <property type="entry name" value="Cyt_P450_sf"/>
</dbReference>
<dbReference type="GeneID" id="25567769"/>
<dbReference type="GO" id="GO:0020037">
    <property type="term" value="F:heme binding"/>
    <property type="evidence" value="ECO:0007669"/>
    <property type="project" value="InterPro"/>
</dbReference>
<dbReference type="SMART" id="SM00175">
    <property type="entry name" value="RAB"/>
    <property type="match status" value="1"/>
</dbReference>
<keyword evidence="3" id="KW-0813">Transport</keyword>
<dbReference type="FunFam" id="3.40.50.300:FF:000281">
    <property type="entry name" value="ADP-ribosylation factor-like protein 3"/>
    <property type="match status" value="1"/>
</dbReference>
<dbReference type="GO" id="GO:0015031">
    <property type="term" value="P:protein transport"/>
    <property type="evidence" value="ECO:0007669"/>
    <property type="project" value="UniProtKB-KW"/>
</dbReference>
<dbReference type="Proteomes" id="UP000054408">
    <property type="component" value="Unassembled WGS sequence"/>
</dbReference>
<dbReference type="PANTHER" id="PTHR45697">
    <property type="entry name" value="ADP-RIBOSYLATION FACTOR-LIKE PROTEIN 2-RELATED"/>
    <property type="match status" value="1"/>
</dbReference>
<keyword evidence="8 12" id="KW-0342">GTP-binding</keyword>
<dbReference type="InterPro" id="IPR006689">
    <property type="entry name" value="Small_GTPase_ARF/SAR"/>
</dbReference>
<feature type="binding site" evidence="12">
    <location>
        <begin position="564"/>
        <end position="571"/>
    </location>
    <ligand>
        <name>GTP</name>
        <dbReference type="ChEBI" id="CHEBI:37565"/>
    </ligand>
</feature>
<dbReference type="GO" id="GO:0005525">
    <property type="term" value="F:GTP binding"/>
    <property type="evidence" value="ECO:0007669"/>
    <property type="project" value="UniProtKB-KW"/>
</dbReference>
<keyword evidence="5 12" id="KW-0547">Nucleotide-binding</keyword>
<evidence type="ECO:0000256" key="14">
    <source>
        <dbReference type="SAM" id="Phobius"/>
    </source>
</evidence>
<keyword evidence="11" id="KW-0349">Heme</keyword>
<proteinExistence type="inferred from homology"/>
<evidence type="ECO:0000256" key="13">
    <source>
        <dbReference type="PIRSR" id="PIRSR606689-2"/>
    </source>
</evidence>
<name>A0A0L0DLR5_THETB</name>
<keyword evidence="14" id="KW-1133">Transmembrane helix</keyword>
<accession>A0A0L0DLR5</accession>
<dbReference type="GO" id="GO:0004497">
    <property type="term" value="F:monooxygenase activity"/>
    <property type="evidence" value="ECO:0007669"/>
    <property type="project" value="InterPro"/>
</dbReference>
<evidence type="ECO:0000256" key="2">
    <source>
        <dbReference type="ARBA" id="ARBA00010290"/>
    </source>
</evidence>
<feature type="transmembrane region" description="Helical" evidence="14">
    <location>
        <begin position="12"/>
        <end position="34"/>
    </location>
</feature>
<evidence type="ECO:0000256" key="11">
    <source>
        <dbReference type="PIRSR" id="PIRSR602401-1"/>
    </source>
</evidence>
<dbReference type="OrthoDB" id="2011769at2759"/>
<dbReference type="SMART" id="SM00177">
    <property type="entry name" value="ARF"/>
    <property type="match status" value="1"/>
</dbReference>
<dbReference type="eggNOG" id="KOG0074">
    <property type="taxonomic scope" value="Eukaryota"/>
</dbReference>
<dbReference type="PROSITE" id="PS00086">
    <property type="entry name" value="CYTOCHROME_P450"/>
    <property type="match status" value="1"/>
</dbReference>
<keyword evidence="14" id="KW-0812">Transmembrane</keyword>
<dbReference type="GO" id="GO:0016705">
    <property type="term" value="F:oxidoreductase activity, acting on paired donors, with incorporation or reduction of molecular oxygen"/>
    <property type="evidence" value="ECO:0007669"/>
    <property type="project" value="InterPro"/>
</dbReference>
<dbReference type="InterPro" id="IPR017972">
    <property type="entry name" value="Cyt_P450_CS"/>
</dbReference>
<dbReference type="SMART" id="SM00178">
    <property type="entry name" value="SAR"/>
    <property type="match status" value="1"/>
</dbReference>
<dbReference type="PRINTS" id="PR00463">
    <property type="entry name" value="EP450I"/>
</dbReference>
<dbReference type="SUPFAM" id="SSF52540">
    <property type="entry name" value="P-loop containing nucleoside triphosphate hydrolases"/>
    <property type="match status" value="1"/>
</dbReference>
<evidence type="ECO:0000256" key="12">
    <source>
        <dbReference type="PIRSR" id="PIRSR606689-1"/>
    </source>
</evidence>
<dbReference type="InterPro" id="IPR044612">
    <property type="entry name" value="ARL2/3"/>
</dbReference>
<evidence type="ECO:0000256" key="9">
    <source>
        <dbReference type="ARBA" id="ARBA00023288"/>
    </source>
</evidence>
<keyword evidence="6" id="KW-0653">Protein transport</keyword>
<keyword evidence="7" id="KW-0333">Golgi apparatus</keyword>
<comment type="similarity">
    <text evidence="2">Belongs to the small GTPase superfamily. Arf family.</text>
</comment>
<evidence type="ECO:0000256" key="7">
    <source>
        <dbReference type="ARBA" id="ARBA00023034"/>
    </source>
</evidence>
<dbReference type="eggNOG" id="KOG0157">
    <property type="taxonomic scope" value="Eukaryota"/>
</dbReference>
<dbReference type="NCBIfam" id="TIGR00231">
    <property type="entry name" value="small_GTP"/>
    <property type="match status" value="1"/>
</dbReference>
<dbReference type="InterPro" id="IPR005225">
    <property type="entry name" value="Small_GTP-bd"/>
</dbReference>
<dbReference type="PROSITE" id="PS51417">
    <property type="entry name" value="ARF"/>
    <property type="match status" value="1"/>
</dbReference>
<dbReference type="OMA" id="EAHFTHA"/>
<dbReference type="STRING" id="461836.A0A0L0DLR5"/>
<dbReference type="Pfam" id="PF00025">
    <property type="entry name" value="Arf"/>
    <property type="match status" value="1"/>
</dbReference>
<evidence type="ECO:0000256" key="5">
    <source>
        <dbReference type="ARBA" id="ARBA00022741"/>
    </source>
</evidence>
<dbReference type="InterPro" id="IPR001128">
    <property type="entry name" value="Cyt_P450"/>
</dbReference>
<sequence length="727" mass="79858">MEVGGFVTVAGLVWAVVYLAVGLALAVLALYLYLQYVWRVGKRLAVPLLPPRFPLGSAAIFSDLARAGGRRREFNLFRHLHHVFLNPREWLVDLHLDETAERDARGAPRAIQLYFATRSMLVLRTREDLQVMLGSKACAGRIVSAIGNEIFRQKGIVFISDMPKWKVHRSAALRGLLRPSFLKRLFATSMVPVADDFVAHVEASGTVFDVADLSALTLEIIGEAALSLCLCSFPRASLKGGTGAKSDDLASLAAFRDSVHGILRGLTLLGTKPGLLLPFYSAERAKVQAASRVMMEFMEAFIAQRKAARANGSHATPSGEPDFLDILLESAEAEEADSVAGEAHFTHADIAYTLQDMMIAGHETTSHTLAWALFFLAQDRELQERVANEVVGAWGPDGEPEYASLASLDLVQAVIKETLRLRPTVPSLMRRTLEDTEINGLAVPADTVIMGAPYTLGLDPDEYPSPETFDADRWLANPGLKLPFVFGAGPRSCIGERMAMIEAKLALSVFVRAFAFTLITPPDDVDMFQSITMCPHPKLELSGLLSMLRKLKKTDKEVRILLLGLDNAGKTSILKKLAKEDISHTMPTQGFHVKSIQQESFKLNVWDIGGQRTIRPYWRNYFDNCDALVYVIDSADERRLEETGFELNELLEEDTLSGIPLLLFANKQDLISALDPADIADGLNLYAIRDRQWQIQACSAKTGDGLEEGMKWVVDSISSGSGAGPSS</sequence>
<dbReference type="GO" id="GO:0003924">
    <property type="term" value="F:GTPase activity"/>
    <property type="evidence" value="ECO:0007669"/>
    <property type="project" value="InterPro"/>
</dbReference>
<dbReference type="Gene3D" id="3.40.50.300">
    <property type="entry name" value="P-loop containing nucleotide triphosphate hydrolases"/>
    <property type="match status" value="1"/>
</dbReference>
<organism evidence="15 16">
    <name type="scientific">Thecamonas trahens ATCC 50062</name>
    <dbReference type="NCBI Taxonomy" id="461836"/>
    <lineage>
        <taxon>Eukaryota</taxon>
        <taxon>Apusozoa</taxon>
        <taxon>Apusomonadida</taxon>
        <taxon>Apusomonadidae</taxon>
        <taxon>Thecamonas</taxon>
    </lineage>
</organism>
<dbReference type="GO" id="GO:0005794">
    <property type="term" value="C:Golgi apparatus"/>
    <property type="evidence" value="ECO:0007669"/>
    <property type="project" value="UniProtKB-SubCell"/>
</dbReference>
<keyword evidence="11" id="KW-0408">Iron</keyword>
<evidence type="ECO:0000313" key="16">
    <source>
        <dbReference type="Proteomes" id="UP000054408"/>
    </source>
</evidence>
<feature type="binding site" description="axial binding residue" evidence="11">
    <location>
        <position position="493"/>
    </location>
    <ligand>
        <name>heme</name>
        <dbReference type="ChEBI" id="CHEBI:30413"/>
    </ligand>
    <ligandPart>
        <name>Fe</name>
        <dbReference type="ChEBI" id="CHEBI:18248"/>
    </ligandPart>
</feature>
<keyword evidence="14" id="KW-0472">Membrane</keyword>
<evidence type="ECO:0000313" key="15">
    <source>
        <dbReference type="EMBL" id="KNC53190.1"/>
    </source>
</evidence>
<evidence type="ECO:0000256" key="1">
    <source>
        <dbReference type="ARBA" id="ARBA00004555"/>
    </source>
</evidence>
<comment type="subcellular location">
    <subcellularLocation>
        <location evidence="1">Golgi apparatus</location>
    </subcellularLocation>
</comment>
<evidence type="ECO:0000256" key="3">
    <source>
        <dbReference type="ARBA" id="ARBA00022448"/>
    </source>
</evidence>
<protein>
    <recommendedName>
        <fullName evidence="10">ADP-ribosylation factor-like protein 3</fullName>
    </recommendedName>
</protein>
<evidence type="ECO:0000256" key="6">
    <source>
        <dbReference type="ARBA" id="ARBA00022927"/>
    </source>
</evidence>
<dbReference type="GO" id="GO:0005506">
    <property type="term" value="F:iron ion binding"/>
    <property type="evidence" value="ECO:0007669"/>
    <property type="project" value="InterPro"/>
</dbReference>
<dbReference type="RefSeq" id="XP_013754662.1">
    <property type="nucleotide sequence ID" value="XM_013899208.1"/>
</dbReference>